<sequence length="369" mass="42723">MLSTNSSPWFVVPATPALVPRQTLCICADEQKSPNPKFWSACRDWGRKPRTLSCKCEKAEEARPIRILKDRMEGRFRDDVSELDPFKGGLVDGGTAFWHCLSVKSCDLDCDLKLSLEAVLKYNQETVVKHWKCVGIHDGGFGITPAMKRRNLVWVLRRTHISFHSYPSWKDVVEVKTRFHISRRRLRFECLIHNRKTKETVARSISLFLVMDKSTRKLSTLLDDVLREIEPHSVEYNPASSMDEKRVRQLDACEVDYIRMGLTPMWTDLNSNTHISDPKFINWTFEGIPRLLLKKYEISNLWLEYRRECGVDDDLQSLSVRAEDETVPALMEGRDLIGFNHLLLLRNGDEAARARTEWRPRCTPARSTS</sequence>
<gene>
    <name evidence="1" type="ORF">MLD38_030693</name>
</gene>
<comment type="caution">
    <text evidence="1">The sequence shown here is derived from an EMBL/GenBank/DDBJ whole genome shotgun (WGS) entry which is preliminary data.</text>
</comment>
<name>A0ACB9MSK3_9MYRT</name>
<keyword evidence="2" id="KW-1185">Reference proteome</keyword>
<accession>A0ACB9MSK3</accession>
<evidence type="ECO:0000313" key="1">
    <source>
        <dbReference type="EMBL" id="KAI4325280.1"/>
    </source>
</evidence>
<reference evidence="2" key="1">
    <citation type="journal article" date="2023" name="Front. Plant Sci.">
        <title>Chromosomal-level genome assembly of Melastoma candidum provides insights into trichome evolution.</title>
        <authorList>
            <person name="Zhong Y."/>
            <person name="Wu W."/>
            <person name="Sun C."/>
            <person name="Zou P."/>
            <person name="Liu Y."/>
            <person name="Dai S."/>
            <person name="Zhou R."/>
        </authorList>
    </citation>
    <scope>NUCLEOTIDE SEQUENCE [LARGE SCALE GENOMIC DNA]</scope>
</reference>
<organism evidence="1 2">
    <name type="scientific">Melastoma candidum</name>
    <dbReference type="NCBI Taxonomy" id="119954"/>
    <lineage>
        <taxon>Eukaryota</taxon>
        <taxon>Viridiplantae</taxon>
        <taxon>Streptophyta</taxon>
        <taxon>Embryophyta</taxon>
        <taxon>Tracheophyta</taxon>
        <taxon>Spermatophyta</taxon>
        <taxon>Magnoliopsida</taxon>
        <taxon>eudicotyledons</taxon>
        <taxon>Gunneridae</taxon>
        <taxon>Pentapetalae</taxon>
        <taxon>rosids</taxon>
        <taxon>malvids</taxon>
        <taxon>Myrtales</taxon>
        <taxon>Melastomataceae</taxon>
        <taxon>Melastomatoideae</taxon>
        <taxon>Melastomateae</taxon>
        <taxon>Melastoma</taxon>
    </lineage>
</organism>
<proteinExistence type="predicted"/>
<dbReference type="Proteomes" id="UP001057402">
    <property type="component" value="Chromosome 9"/>
</dbReference>
<dbReference type="EMBL" id="CM042888">
    <property type="protein sequence ID" value="KAI4325280.1"/>
    <property type="molecule type" value="Genomic_DNA"/>
</dbReference>
<evidence type="ECO:0000313" key="2">
    <source>
        <dbReference type="Proteomes" id="UP001057402"/>
    </source>
</evidence>
<protein>
    <submittedName>
        <fullName evidence="1">Uncharacterized protein</fullName>
    </submittedName>
</protein>